<dbReference type="PANTHER" id="PTHR11022:SF41">
    <property type="entry name" value="PEPTIDOGLYCAN-RECOGNITION PROTEIN LC-RELATED"/>
    <property type="match status" value="1"/>
</dbReference>
<evidence type="ECO:0000256" key="1">
    <source>
        <dbReference type="ARBA" id="ARBA00007553"/>
    </source>
</evidence>
<dbReference type="InterPro" id="IPR015510">
    <property type="entry name" value="PGRP"/>
</dbReference>
<evidence type="ECO:0000259" key="5">
    <source>
        <dbReference type="SMART" id="SM00701"/>
    </source>
</evidence>
<reference evidence="6" key="1">
    <citation type="submission" date="2025-05" db="UniProtKB">
        <authorList>
            <consortium name="EnsemblMetazoa"/>
        </authorList>
    </citation>
    <scope>IDENTIFICATION</scope>
</reference>
<dbReference type="InterPro" id="IPR036505">
    <property type="entry name" value="Amidase/PGRP_sf"/>
</dbReference>
<keyword evidence="3" id="KW-0391">Immunity</keyword>
<dbReference type="SMART" id="SM00701">
    <property type="entry name" value="PGRP"/>
    <property type="match status" value="1"/>
</dbReference>
<accession>A0ABM5KX09</accession>
<dbReference type="InterPro" id="IPR006619">
    <property type="entry name" value="PGRP_domain_met/bac"/>
</dbReference>
<dbReference type="CDD" id="cd06583">
    <property type="entry name" value="PGRP"/>
    <property type="match status" value="1"/>
</dbReference>
<proteinExistence type="inferred from homology"/>
<dbReference type="Pfam" id="PF01510">
    <property type="entry name" value="Amidase_2"/>
    <property type="match status" value="1"/>
</dbReference>
<dbReference type="PANTHER" id="PTHR11022">
    <property type="entry name" value="PEPTIDOGLYCAN RECOGNITION PROTEIN"/>
    <property type="match status" value="1"/>
</dbReference>
<protein>
    <recommendedName>
        <fullName evidence="8">Peptidoglycan-recognition protein LE-like</fullName>
    </recommendedName>
</protein>
<organism evidence="6 7">
    <name type="scientific">Diabrotica virgifera virgifera</name>
    <name type="common">western corn rootworm</name>
    <dbReference type="NCBI Taxonomy" id="50390"/>
    <lineage>
        <taxon>Eukaryota</taxon>
        <taxon>Metazoa</taxon>
        <taxon>Ecdysozoa</taxon>
        <taxon>Arthropoda</taxon>
        <taxon>Hexapoda</taxon>
        <taxon>Insecta</taxon>
        <taxon>Pterygota</taxon>
        <taxon>Neoptera</taxon>
        <taxon>Endopterygota</taxon>
        <taxon>Coleoptera</taxon>
        <taxon>Polyphaga</taxon>
        <taxon>Cucujiformia</taxon>
        <taxon>Chrysomeloidea</taxon>
        <taxon>Chrysomelidae</taxon>
        <taxon>Galerucinae</taxon>
        <taxon>Diabroticina</taxon>
        <taxon>Diabroticites</taxon>
        <taxon>Diabrotica</taxon>
    </lineage>
</organism>
<feature type="domain" description="N-acetylmuramoyl-L-alanine amidase" evidence="4">
    <location>
        <begin position="199"/>
        <end position="336"/>
    </location>
</feature>
<evidence type="ECO:0000259" key="4">
    <source>
        <dbReference type="SMART" id="SM00644"/>
    </source>
</evidence>
<dbReference type="RefSeq" id="XP_050514726.1">
    <property type="nucleotide sequence ID" value="XM_050658769.1"/>
</dbReference>
<dbReference type="InterPro" id="IPR002502">
    <property type="entry name" value="Amidase_domain"/>
</dbReference>
<sequence length="375" mass="41948">MGKHIADSQIASNYEYEYTANMETTTTINNRTSSDSMKTKDMIENSEIGRYETKNSEIGRYENTEKCQQWLEKCSISDDCSVYSDSDGSILTDTTSNSAMDSGFTFQDSGVVVANRIFSDNNDLGTAIVIKDSTPKYDNTSINVYKSKKVHVGDVTYIKGPVIISNSNSAYNDKLLSIPYSEPYVDTFIVDRINWLAQPPLGEREKLEEPVKYVIIGHTATEEGFTQADNTLLVRLIQTFHIESRKWKDIAYNFVIGSDGLAYEGRGWGVIGSHTRNYNSKSIGISFIGCFIDHLPPESALKKAQDLIETGIKRGSIDPDYKLLGHCQCSAVESPGRRLFEEIQTWKNWDESVVAPPSNFTLVIDEPPDDPDPSQ</sequence>
<keyword evidence="2" id="KW-0399">Innate immunity</keyword>
<dbReference type="Gene3D" id="3.40.80.10">
    <property type="entry name" value="Peptidoglycan recognition protein-like"/>
    <property type="match status" value="1"/>
</dbReference>
<dbReference type="SMART" id="SM00644">
    <property type="entry name" value="Ami_2"/>
    <property type="match status" value="1"/>
</dbReference>
<evidence type="ECO:0000313" key="7">
    <source>
        <dbReference type="Proteomes" id="UP001652700"/>
    </source>
</evidence>
<evidence type="ECO:0008006" key="8">
    <source>
        <dbReference type="Google" id="ProtNLM"/>
    </source>
</evidence>
<dbReference type="EnsemblMetazoa" id="XM_050658769.1">
    <property type="protein sequence ID" value="XP_050514726.1"/>
    <property type="gene ID" value="LOC126889980"/>
</dbReference>
<evidence type="ECO:0000256" key="3">
    <source>
        <dbReference type="ARBA" id="ARBA00022859"/>
    </source>
</evidence>
<evidence type="ECO:0000256" key="2">
    <source>
        <dbReference type="ARBA" id="ARBA00022588"/>
    </source>
</evidence>
<comment type="similarity">
    <text evidence="1">Belongs to the N-acetylmuramoyl-L-alanine amidase 2 family.</text>
</comment>
<evidence type="ECO:0000313" key="6">
    <source>
        <dbReference type="EnsemblMetazoa" id="XP_050514726.1"/>
    </source>
</evidence>
<dbReference type="SUPFAM" id="SSF55846">
    <property type="entry name" value="N-acetylmuramoyl-L-alanine amidase-like"/>
    <property type="match status" value="1"/>
</dbReference>
<dbReference type="Proteomes" id="UP001652700">
    <property type="component" value="Unplaced"/>
</dbReference>
<dbReference type="GeneID" id="126889980"/>
<feature type="domain" description="Peptidoglycan recognition protein family" evidence="5">
    <location>
        <begin position="187"/>
        <end position="330"/>
    </location>
</feature>
<keyword evidence="7" id="KW-1185">Reference proteome</keyword>
<name>A0ABM5KX09_DIAVI</name>